<organism evidence="2 3">
    <name type="scientific">Jaapia argillacea MUCL 33604</name>
    <dbReference type="NCBI Taxonomy" id="933084"/>
    <lineage>
        <taxon>Eukaryota</taxon>
        <taxon>Fungi</taxon>
        <taxon>Dikarya</taxon>
        <taxon>Basidiomycota</taxon>
        <taxon>Agaricomycotina</taxon>
        <taxon>Agaricomycetes</taxon>
        <taxon>Agaricomycetidae</taxon>
        <taxon>Jaapiales</taxon>
        <taxon>Jaapiaceae</taxon>
        <taxon>Jaapia</taxon>
    </lineage>
</organism>
<dbReference type="AlphaFoldDB" id="A0A067QLB6"/>
<feature type="compositionally biased region" description="Basic and acidic residues" evidence="1">
    <location>
        <begin position="82"/>
        <end position="109"/>
    </location>
</feature>
<dbReference type="STRING" id="933084.A0A067QLB6"/>
<name>A0A067QLB6_9AGAM</name>
<evidence type="ECO:0000313" key="2">
    <source>
        <dbReference type="EMBL" id="KDQ63411.1"/>
    </source>
</evidence>
<keyword evidence="3" id="KW-1185">Reference proteome</keyword>
<accession>A0A067QLB6</accession>
<evidence type="ECO:0000256" key="1">
    <source>
        <dbReference type="SAM" id="MobiDB-lite"/>
    </source>
</evidence>
<dbReference type="EMBL" id="KL197710">
    <property type="protein sequence ID" value="KDQ63411.1"/>
    <property type="molecule type" value="Genomic_DNA"/>
</dbReference>
<reference evidence="3" key="1">
    <citation type="journal article" date="2014" name="Proc. Natl. Acad. Sci. U.S.A.">
        <title>Extensive sampling of basidiomycete genomes demonstrates inadequacy of the white-rot/brown-rot paradigm for wood decay fungi.</title>
        <authorList>
            <person name="Riley R."/>
            <person name="Salamov A.A."/>
            <person name="Brown D.W."/>
            <person name="Nagy L.G."/>
            <person name="Floudas D."/>
            <person name="Held B.W."/>
            <person name="Levasseur A."/>
            <person name="Lombard V."/>
            <person name="Morin E."/>
            <person name="Otillar R."/>
            <person name="Lindquist E.A."/>
            <person name="Sun H."/>
            <person name="LaButti K.M."/>
            <person name="Schmutz J."/>
            <person name="Jabbour D."/>
            <person name="Luo H."/>
            <person name="Baker S.E."/>
            <person name="Pisabarro A.G."/>
            <person name="Walton J.D."/>
            <person name="Blanchette R.A."/>
            <person name="Henrissat B."/>
            <person name="Martin F."/>
            <person name="Cullen D."/>
            <person name="Hibbett D.S."/>
            <person name="Grigoriev I.V."/>
        </authorList>
    </citation>
    <scope>NUCLEOTIDE SEQUENCE [LARGE SCALE GENOMIC DNA]</scope>
    <source>
        <strain evidence="3">MUCL 33604</strain>
    </source>
</reference>
<proteinExistence type="predicted"/>
<sequence length="292" mass="31169">MTSVISEMPLPSGWAQEWDPNQNHPFWVDTKANPPRAIWTHPYEDEQYLDEHPEVRQKVLAQLKASGVPDSDNGGLGPPPAYDDKDSRRHSYAGDESPKTERPSYERHATTPPPEGKGKGKAKEAQKRGFFGKMKDKAIGTKEEREEAKRQQKILDAEREKRRQELMKQRMEMMQQRYGQGYPGQSASSSRYGPPTGNPYAMSMGGNPYYSNGPDPYGYGGYGGGYGGGFGGGYGRRRGGGFGGGGLAVPLLGGLAGGLLLGDVLDGGFGGGGFDGGGGFGGGDFGGGGGFF</sequence>
<feature type="compositionally biased region" description="Basic and acidic residues" evidence="1">
    <location>
        <begin position="116"/>
        <end position="152"/>
    </location>
</feature>
<dbReference type="HOGENOM" id="CLU_049761_0_1_1"/>
<dbReference type="Proteomes" id="UP000027265">
    <property type="component" value="Unassembled WGS sequence"/>
</dbReference>
<protein>
    <recommendedName>
        <fullName evidence="4">WW domain-containing protein</fullName>
    </recommendedName>
</protein>
<feature type="region of interest" description="Disordered" evidence="1">
    <location>
        <begin position="1"/>
        <end position="29"/>
    </location>
</feature>
<feature type="region of interest" description="Disordered" evidence="1">
    <location>
        <begin position="49"/>
        <end position="152"/>
    </location>
</feature>
<evidence type="ECO:0000313" key="3">
    <source>
        <dbReference type="Proteomes" id="UP000027265"/>
    </source>
</evidence>
<gene>
    <name evidence="2" type="ORF">JAAARDRAFT_29443</name>
</gene>
<dbReference type="InParanoid" id="A0A067QLB6"/>
<dbReference type="OrthoDB" id="2367685at2759"/>
<dbReference type="Gene3D" id="2.20.70.10">
    <property type="match status" value="1"/>
</dbReference>
<evidence type="ECO:0008006" key="4">
    <source>
        <dbReference type="Google" id="ProtNLM"/>
    </source>
</evidence>